<organism evidence="2 3">
    <name type="scientific">Mycena belliarum</name>
    <dbReference type="NCBI Taxonomy" id="1033014"/>
    <lineage>
        <taxon>Eukaryota</taxon>
        <taxon>Fungi</taxon>
        <taxon>Dikarya</taxon>
        <taxon>Basidiomycota</taxon>
        <taxon>Agaricomycotina</taxon>
        <taxon>Agaricomycetes</taxon>
        <taxon>Agaricomycetidae</taxon>
        <taxon>Agaricales</taxon>
        <taxon>Marasmiineae</taxon>
        <taxon>Mycenaceae</taxon>
        <taxon>Mycena</taxon>
    </lineage>
</organism>
<evidence type="ECO:0000256" key="1">
    <source>
        <dbReference type="SAM" id="MobiDB-lite"/>
    </source>
</evidence>
<dbReference type="GO" id="GO:0046513">
    <property type="term" value="P:ceramide biosynthetic process"/>
    <property type="evidence" value="ECO:0007669"/>
    <property type="project" value="TreeGrafter"/>
</dbReference>
<accession>A0AAD6TUU1</accession>
<dbReference type="EMBL" id="JARJCN010000068">
    <property type="protein sequence ID" value="KAJ7078138.1"/>
    <property type="molecule type" value="Genomic_DNA"/>
</dbReference>
<reference evidence="2" key="1">
    <citation type="submission" date="2023-03" db="EMBL/GenBank/DDBJ databases">
        <title>Massive genome expansion in bonnet fungi (Mycena s.s.) driven by repeated elements and novel gene families across ecological guilds.</title>
        <authorList>
            <consortium name="Lawrence Berkeley National Laboratory"/>
            <person name="Harder C.B."/>
            <person name="Miyauchi S."/>
            <person name="Viragh M."/>
            <person name="Kuo A."/>
            <person name="Thoen E."/>
            <person name="Andreopoulos B."/>
            <person name="Lu D."/>
            <person name="Skrede I."/>
            <person name="Drula E."/>
            <person name="Henrissat B."/>
            <person name="Morin E."/>
            <person name="Kohler A."/>
            <person name="Barry K."/>
            <person name="LaButti K."/>
            <person name="Morin E."/>
            <person name="Salamov A."/>
            <person name="Lipzen A."/>
            <person name="Mereny Z."/>
            <person name="Hegedus B."/>
            <person name="Baldrian P."/>
            <person name="Stursova M."/>
            <person name="Weitz H."/>
            <person name="Taylor A."/>
            <person name="Grigoriev I.V."/>
            <person name="Nagy L.G."/>
            <person name="Martin F."/>
            <person name="Kauserud H."/>
        </authorList>
    </citation>
    <scope>NUCLEOTIDE SEQUENCE</scope>
    <source>
        <strain evidence="2">CBHHK173m</strain>
    </source>
</reference>
<dbReference type="GO" id="GO:0042284">
    <property type="term" value="F:sphingolipid delta-4 desaturase activity"/>
    <property type="evidence" value="ECO:0007669"/>
    <property type="project" value="TreeGrafter"/>
</dbReference>
<proteinExistence type="predicted"/>
<dbReference type="PANTHER" id="PTHR12879">
    <property type="entry name" value="SPHINGOLIPID DELTA 4 DESATURASE/C-4 HYDROXYLASE PROTEIN DES2"/>
    <property type="match status" value="1"/>
</dbReference>
<evidence type="ECO:0000313" key="2">
    <source>
        <dbReference type="EMBL" id="KAJ7078138.1"/>
    </source>
</evidence>
<dbReference type="Proteomes" id="UP001222325">
    <property type="component" value="Unassembled WGS sequence"/>
</dbReference>
<dbReference type="PANTHER" id="PTHR12879:SF8">
    <property type="entry name" value="SPHINGOLIPID DELTA(4)-DESATURASE DES1"/>
    <property type="match status" value="1"/>
</dbReference>
<protein>
    <submittedName>
        <fullName evidence="2">Uncharacterized protein</fullName>
    </submittedName>
</protein>
<dbReference type="AlphaFoldDB" id="A0AAD6TUU1"/>
<feature type="region of interest" description="Disordered" evidence="1">
    <location>
        <begin position="1"/>
        <end position="22"/>
    </location>
</feature>
<keyword evidence="3" id="KW-1185">Reference proteome</keyword>
<sequence length="150" mass="16632">MSIAAHRRQALPPAPPRTTENGIESARGCGCACGGGGWGRGAPVLVRLGRWRVRNFAAQLLFDFVLVATLGWRPLVYLIASSFFAGSLHPCAEHFLWDGLAQETYRYYGPPKALAYNAYDTLPSHPSWPMVIVNFIRDKEVGIFARTKRL</sequence>
<gene>
    <name evidence="2" type="ORF">B0H15DRAFT_954694</name>
</gene>
<comment type="caution">
    <text evidence="2">The sequence shown here is derived from an EMBL/GenBank/DDBJ whole genome shotgun (WGS) entry which is preliminary data.</text>
</comment>
<evidence type="ECO:0000313" key="3">
    <source>
        <dbReference type="Proteomes" id="UP001222325"/>
    </source>
</evidence>
<name>A0AAD6TUU1_9AGAR</name>
<dbReference type="GO" id="GO:0016020">
    <property type="term" value="C:membrane"/>
    <property type="evidence" value="ECO:0007669"/>
    <property type="project" value="GOC"/>
</dbReference>